<protein>
    <recommendedName>
        <fullName evidence="11">Zinc metalloprotease</fullName>
        <ecNumber evidence="11">3.4.24.-</ecNumber>
    </recommendedName>
</protein>
<dbReference type="InterPro" id="IPR001478">
    <property type="entry name" value="PDZ"/>
</dbReference>
<keyword evidence="10 11" id="KW-0472">Membrane</keyword>
<evidence type="ECO:0000256" key="8">
    <source>
        <dbReference type="ARBA" id="ARBA00022989"/>
    </source>
</evidence>
<evidence type="ECO:0000256" key="5">
    <source>
        <dbReference type="ARBA" id="ARBA00022692"/>
    </source>
</evidence>
<comment type="similarity">
    <text evidence="3 11">Belongs to the peptidase M50B family.</text>
</comment>
<dbReference type="Pfam" id="PF02163">
    <property type="entry name" value="Peptidase_M50"/>
    <property type="match status" value="1"/>
</dbReference>
<feature type="domain" description="PDZ" evidence="12">
    <location>
        <begin position="114"/>
        <end position="152"/>
    </location>
</feature>
<dbReference type="InterPro" id="IPR004387">
    <property type="entry name" value="Pept_M50_Zn"/>
</dbReference>
<evidence type="ECO:0000256" key="10">
    <source>
        <dbReference type="ARBA" id="ARBA00023136"/>
    </source>
</evidence>
<evidence type="ECO:0000256" key="9">
    <source>
        <dbReference type="ARBA" id="ARBA00023049"/>
    </source>
</evidence>
<keyword evidence="7 11" id="KW-0862">Zinc</keyword>
<keyword evidence="6 11" id="KW-0378">Hydrolase</keyword>
<evidence type="ECO:0000259" key="12">
    <source>
        <dbReference type="PROSITE" id="PS50106"/>
    </source>
</evidence>
<dbReference type="CDD" id="cd06163">
    <property type="entry name" value="S2P-M50_PDZ_RseP-like"/>
    <property type="match status" value="1"/>
</dbReference>
<dbReference type="PROSITE" id="PS50106">
    <property type="entry name" value="PDZ"/>
    <property type="match status" value="1"/>
</dbReference>
<dbReference type="CDD" id="cd23081">
    <property type="entry name" value="cpPDZ_EcRseP-like"/>
    <property type="match status" value="1"/>
</dbReference>
<feature type="transmembrane region" description="Helical" evidence="11">
    <location>
        <begin position="266"/>
        <end position="286"/>
    </location>
</feature>
<keyword evidence="8 11" id="KW-1133">Transmembrane helix</keyword>
<dbReference type="PANTHER" id="PTHR42837:SF2">
    <property type="entry name" value="MEMBRANE METALLOPROTEASE ARASP2, CHLOROPLASTIC-RELATED"/>
    <property type="match status" value="1"/>
</dbReference>
<evidence type="ECO:0000256" key="6">
    <source>
        <dbReference type="ARBA" id="ARBA00022801"/>
    </source>
</evidence>
<dbReference type="SMART" id="SM00228">
    <property type="entry name" value="PDZ"/>
    <property type="match status" value="1"/>
</dbReference>
<comment type="cofactor">
    <cofactor evidence="1 11">
        <name>Zn(2+)</name>
        <dbReference type="ChEBI" id="CHEBI:29105"/>
    </cofactor>
</comment>
<evidence type="ECO:0000256" key="11">
    <source>
        <dbReference type="RuleBase" id="RU362031"/>
    </source>
</evidence>
<keyword evidence="5 11" id="KW-0812">Transmembrane</keyword>
<comment type="caution">
    <text evidence="13">The sequence shown here is derived from an EMBL/GenBank/DDBJ whole genome shotgun (WGS) entry which is preliminary data.</text>
</comment>
<dbReference type="InterPro" id="IPR041489">
    <property type="entry name" value="PDZ_6"/>
</dbReference>
<dbReference type="PANTHER" id="PTHR42837">
    <property type="entry name" value="REGULATOR OF SIGMA-E PROTEASE RSEP"/>
    <property type="match status" value="1"/>
</dbReference>
<keyword evidence="4" id="KW-0645">Protease</keyword>
<dbReference type="Pfam" id="PF17820">
    <property type="entry name" value="PDZ_6"/>
    <property type="match status" value="1"/>
</dbReference>
<comment type="subcellular location">
    <subcellularLocation>
        <location evidence="2">Membrane</location>
        <topology evidence="2">Multi-pass membrane protein</topology>
    </subcellularLocation>
</comment>
<evidence type="ECO:0000256" key="7">
    <source>
        <dbReference type="ARBA" id="ARBA00022833"/>
    </source>
</evidence>
<evidence type="ECO:0000313" key="14">
    <source>
        <dbReference type="Proteomes" id="UP001254848"/>
    </source>
</evidence>
<reference evidence="13 14" key="1">
    <citation type="submission" date="2023-07" db="EMBL/GenBank/DDBJ databases">
        <title>The novel representative of Negativicutes class, Anaeroselena agilis gen. nov. sp. nov.</title>
        <authorList>
            <person name="Prokofeva M.I."/>
            <person name="Elcheninov A.G."/>
            <person name="Klyukina A."/>
            <person name="Kublanov I.V."/>
            <person name="Frolov E.N."/>
            <person name="Podosokorskaya O.A."/>
        </authorList>
    </citation>
    <scope>NUCLEOTIDE SEQUENCE [LARGE SCALE GENOMIC DNA]</scope>
    <source>
        <strain evidence="13 14">4137-cl</strain>
    </source>
</reference>
<feature type="transmembrane region" description="Helical" evidence="11">
    <location>
        <begin position="316"/>
        <end position="334"/>
    </location>
</feature>
<dbReference type="EMBL" id="JAUOZS010000001">
    <property type="protein sequence ID" value="MDT8901331.1"/>
    <property type="molecule type" value="Genomic_DNA"/>
</dbReference>
<keyword evidence="14" id="KW-1185">Reference proteome</keyword>
<proteinExistence type="inferred from homology"/>
<dbReference type="Proteomes" id="UP001254848">
    <property type="component" value="Unassembled WGS sequence"/>
</dbReference>
<dbReference type="InterPro" id="IPR008915">
    <property type="entry name" value="Peptidase_M50"/>
</dbReference>
<dbReference type="GO" id="GO:0008237">
    <property type="term" value="F:metallopeptidase activity"/>
    <property type="evidence" value="ECO:0007669"/>
    <property type="project" value="UniProtKB-KW"/>
</dbReference>
<dbReference type="RefSeq" id="WP_413779843.1">
    <property type="nucleotide sequence ID" value="NZ_JAUOZS010000001.1"/>
</dbReference>
<feature type="transmembrane region" description="Helical" evidence="11">
    <location>
        <begin position="87"/>
        <end position="114"/>
    </location>
</feature>
<name>A0ABU3NX11_9FIRM</name>
<dbReference type="Gene3D" id="2.30.42.10">
    <property type="match status" value="1"/>
</dbReference>
<evidence type="ECO:0000313" key="13">
    <source>
        <dbReference type="EMBL" id="MDT8901331.1"/>
    </source>
</evidence>
<evidence type="ECO:0000256" key="4">
    <source>
        <dbReference type="ARBA" id="ARBA00022670"/>
    </source>
</evidence>
<dbReference type="SUPFAM" id="SSF50156">
    <property type="entry name" value="PDZ domain-like"/>
    <property type="match status" value="1"/>
</dbReference>
<keyword evidence="9 11" id="KW-0482">Metalloprotease</keyword>
<evidence type="ECO:0000256" key="3">
    <source>
        <dbReference type="ARBA" id="ARBA00007931"/>
    </source>
</evidence>
<dbReference type="InterPro" id="IPR036034">
    <property type="entry name" value="PDZ_sf"/>
</dbReference>
<sequence length="342" mass="36375">MTTTIIATVFVLGLLVLVHEIGHFVSARLTGMAVREFGIGFGPALVSKRFGETVYSLNLVPLGGFVKIAGMDPDEEQTEKSYGAKPIWARMLVIAAGPVMNFVLPALLFFIVLLGAGVDNASDKPIIGSIIADRPAARAGLAAGDRIMSVNGGKIDTWMDFVQVIRVNADKKVTIVYDRGGVTKEAAIVPEYDAKTNRGIIGVTPQVTNYRPGPGEAFVMAVKQTVVVTAAIFGGLVQMITGQAPADVAGPIGVAQMTGQVARMGFLPLLQFAAFLSINLGLINLLPVPVLDGGHLVTLAFEAVRGKPLSRSKLQIIQTIGFALLMTLMLLATFKDITRIFW</sequence>
<keyword evidence="11" id="KW-0479">Metal-binding</keyword>
<dbReference type="NCBIfam" id="TIGR00054">
    <property type="entry name" value="RIP metalloprotease RseP"/>
    <property type="match status" value="1"/>
</dbReference>
<accession>A0ABU3NX11</accession>
<gene>
    <name evidence="13" type="primary">rseP</name>
    <name evidence="13" type="ORF">Q4T40_08785</name>
</gene>
<dbReference type="EC" id="3.4.24.-" evidence="11"/>
<organism evidence="13 14">
    <name type="scientific">Anaeroselena agilis</name>
    <dbReference type="NCBI Taxonomy" id="3063788"/>
    <lineage>
        <taxon>Bacteria</taxon>
        <taxon>Bacillati</taxon>
        <taxon>Bacillota</taxon>
        <taxon>Negativicutes</taxon>
        <taxon>Acetonemataceae</taxon>
        <taxon>Anaeroselena</taxon>
    </lineage>
</organism>
<evidence type="ECO:0000256" key="2">
    <source>
        <dbReference type="ARBA" id="ARBA00004141"/>
    </source>
</evidence>
<evidence type="ECO:0000256" key="1">
    <source>
        <dbReference type="ARBA" id="ARBA00001947"/>
    </source>
</evidence>